<dbReference type="Pfam" id="PF01373">
    <property type="entry name" value="Glyco_hydro_14"/>
    <property type="match status" value="1"/>
</dbReference>
<feature type="binding site" evidence="9">
    <location>
        <position position="369"/>
    </location>
    <ligand>
        <name>substrate</name>
    </ligand>
</feature>
<keyword evidence="6 10" id="KW-0326">Glycosidase</keyword>
<comment type="similarity">
    <text evidence="2 10">Belongs to the glycosyl hydrolase 14 family.</text>
</comment>
<keyword evidence="13" id="KW-1185">Reference proteome</keyword>
<evidence type="ECO:0000313" key="11">
    <source>
        <dbReference type="EMBL" id="KAF5755886.1"/>
    </source>
</evidence>
<feature type="binding site" evidence="9">
    <location>
        <position position="163"/>
    </location>
    <ligand>
        <name>substrate</name>
    </ligand>
</feature>
<evidence type="ECO:0000313" key="12">
    <source>
        <dbReference type="EMBL" id="OTF87610.1"/>
    </source>
</evidence>
<comment type="catalytic activity">
    <reaction evidence="1 10">
        <text>Hydrolysis of (1-&gt;4)-alpha-D-glucosidic linkages in polysaccharides so as to remove successive maltose units from the non-reducing ends of the chains.</text>
        <dbReference type="EC" id="3.2.1.2"/>
    </reaction>
</comment>
<proteinExistence type="inferred from homology"/>
<protein>
    <recommendedName>
        <fullName evidence="3 10">Beta-amylase</fullName>
        <ecNumber evidence="3 10">3.2.1.2</ecNumber>
    </recommendedName>
</protein>
<reference evidence="11" key="3">
    <citation type="submission" date="2020-06" db="EMBL/GenBank/DDBJ databases">
        <title>Helianthus annuus Genome sequencing and assembly Release 2.</title>
        <authorList>
            <person name="Gouzy J."/>
            <person name="Langlade N."/>
            <person name="Munos S."/>
        </authorList>
    </citation>
    <scope>NUCLEOTIDE SEQUENCE</scope>
    <source>
        <tissue evidence="11">Leaves</tissue>
    </source>
</reference>
<dbReference type="EC" id="3.2.1.2" evidence="3 10"/>
<dbReference type="InterPro" id="IPR001554">
    <property type="entry name" value="Glyco_hydro_14"/>
</dbReference>
<dbReference type="PANTHER" id="PTHR31352">
    <property type="entry name" value="BETA-AMYLASE 1, CHLOROPLASTIC"/>
    <property type="match status" value="1"/>
</dbReference>
<reference evidence="12" key="2">
    <citation type="submission" date="2017-02" db="EMBL/GenBank/DDBJ databases">
        <title>Sunflower complete genome.</title>
        <authorList>
            <person name="Langlade N."/>
            <person name="Munos S."/>
        </authorList>
    </citation>
    <scope>NUCLEOTIDE SEQUENCE [LARGE SCALE GENOMIC DNA]</scope>
    <source>
        <tissue evidence="12">Leaves</tissue>
    </source>
</reference>
<evidence type="ECO:0000256" key="1">
    <source>
        <dbReference type="ARBA" id="ARBA00000546"/>
    </source>
</evidence>
<dbReference type="OMA" id="HADQDCC"/>
<evidence type="ECO:0000313" key="13">
    <source>
        <dbReference type="Proteomes" id="UP000215914"/>
    </source>
</evidence>
<evidence type="ECO:0000256" key="3">
    <source>
        <dbReference type="ARBA" id="ARBA00012594"/>
    </source>
</evidence>
<dbReference type="InterPro" id="IPR018238">
    <property type="entry name" value="Glyco_hydro_14_CS"/>
</dbReference>
<organism evidence="12 13">
    <name type="scientific">Helianthus annuus</name>
    <name type="common">Common sunflower</name>
    <dbReference type="NCBI Taxonomy" id="4232"/>
    <lineage>
        <taxon>Eukaryota</taxon>
        <taxon>Viridiplantae</taxon>
        <taxon>Streptophyta</taxon>
        <taxon>Embryophyta</taxon>
        <taxon>Tracheophyta</taxon>
        <taxon>Spermatophyta</taxon>
        <taxon>Magnoliopsida</taxon>
        <taxon>eudicotyledons</taxon>
        <taxon>Gunneridae</taxon>
        <taxon>Pentapetalae</taxon>
        <taxon>asterids</taxon>
        <taxon>campanulids</taxon>
        <taxon>Asterales</taxon>
        <taxon>Asteraceae</taxon>
        <taxon>Asteroideae</taxon>
        <taxon>Heliantheae alliance</taxon>
        <taxon>Heliantheae</taxon>
        <taxon>Helianthus</taxon>
    </lineage>
</organism>
<feature type="binding site" evidence="9">
    <location>
        <position position="123"/>
    </location>
    <ligand>
        <name>substrate</name>
    </ligand>
</feature>
<feature type="active site" description="Proton acceptor" evidence="8">
    <location>
        <position position="449"/>
    </location>
</feature>
<dbReference type="GO" id="GO:0016161">
    <property type="term" value="F:beta-amylase activity"/>
    <property type="evidence" value="ECO:0000318"/>
    <property type="project" value="GO_Central"/>
</dbReference>
<dbReference type="STRING" id="4232.A0A251RTN7"/>
<keyword evidence="7 10" id="KW-0624">Polysaccharide degradation</keyword>
<reference evidence="11 13" key="1">
    <citation type="journal article" date="2017" name="Nature">
        <title>The sunflower genome provides insights into oil metabolism, flowering and Asterid evolution.</title>
        <authorList>
            <person name="Badouin H."/>
            <person name="Gouzy J."/>
            <person name="Grassa C.J."/>
            <person name="Murat F."/>
            <person name="Staton S.E."/>
            <person name="Cottret L."/>
            <person name="Lelandais-Briere C."/>
            <person name="Owens G.L."/>
            <person name="Carrere S."/>
            <person name="Mayjonade B."/>
            <person name="Legrand L."/>
            <person name="Gill N."/>
            <person name="Kane N.C."/>
            <person name="Bowers J.E."/>
            <person name="Hubner S."/>
            <person name="Bellec A."/>
            <person name="Berard A."/>
            <person name="Berges H."/>
            <person name="Blanchet N."/>
            <person name="Boniface M.C."/>
            <person name="Brunel D."/>
            <person name="Catrice O."/>
            <person name="Chaidir N."/>
            <person name="Claudel C."/>
            <person name="Donnadieu C."/>
            <person name="Faraut T."/>
            <person name="Fievet G."/>
            <person name="Helmstetter N."/>
            <person name="King M."/>
            <person name="Knapp S.J."/>
            <person name="Lai Z."/>
            <person name="Le Paslier M.C."/>
            <person name="Lippi Y."/>
            <person name="Lorenzon L."/>
            <person name="Mandel J.R."/>
            <person name="Marage G."/>
            <person name="Marchand G."/>
            <person name="Marquand E."/>
            <person name="Bret-Mestries E."/>
            <person name="Morien E."/>
            <person name="Nambeesan S."/>
            <person name="Nguyen T."/>
            <person name="Pegot-Espagnet P."/>
            <person name="Pouilly N."/>
            <person name="Raftis F."/>
            <person name="Sallet E."/>
            <person name="Schiex T."/>
            <person name="Thomas J."/>
            <person name="Vandecasteele C."/>
            <person name="Vares D."/>
            <person name="Vear F."/>
            <person name="Vautrin S."/>
            <person name="Crespi M."/>
            <person name="Mangin B."/>
            <person name="Burke J.M."/>
            <person name="Salse J."/>
            <person name="Munos S."/>
            <person name="Vincourt P."/>
            <person name="Rieseberg L.H."/>
            <person name="Langlade N.B."/>
        </authorList>
    </citation>
    <scope>NUCLEOTIDE SEQUENCE [LARGE SCALE GENOMIC DNA]</scope>
    <source>
        <strain evidence="13">cv. SF193</strain>
        <tissue evidence="11">Leaves</tissue>
    </source>
</reference>
<dbReference type="PROSITE" id="PS00506">
    <property type="entry name" value="BETA_AMYLASE_1"/>
    <property type="match status" value="1"/>
</dbReference>
<gene>
    <name evidence="12" type="primary">AMYB</name>
    <name evidence="12" type="ORF">HannXRQ_Chr17g0563781</name>
    <name evidence="11" type="ORF">HanXRQr2_Chr17g0808091</name>
</gene>
<sequence>MASIFFSKLGGFPTRLCLCHETALHRLTIQKRVHAVGNRIGDKPGFRFHRIIRKPHALATEVSYKEPKASTPLKDNMMANYVPIYVMLQLDIITTDNILKDKAGLEKQLKQLQDAGVDGVMCDVWWGIVESKGPKEYDWSAYKTLFQLVQDCKLKMQVVMSFHQCGGNVGDVVIIPIPQWVRDVGESNPDIFYTNRSGNRNTEYLTIGVDNQPLFGGRTAIELYSDFMKSFRENMADFLDAELFTDIEVGVGPAGELRYPSYPQNQGWAFPGIGEFQCYDKYLKANFEEAATNAGHPEWRLPDDAGEYNDTPDATGFFGSKGYLSDKGKFFLTWYSSKLIIHGDQILDEANKALLGCKVKLACKISGIHWWYKDDTHAAELTAGYYNLDDRDGYRPIARMLSRHYGSFNFTCLEMKNSDQDAAAKSGPQELVQQVFSAVKREEVIMAGENALERYDRDGYNQILLNVRPNGVSKNGPPKLKMEALTFLRLGDAMLEKKNFRIFKAFVRKLHADQAYAADLREYTTVVPLERSKPEIPIEELLKATEMHEPFPFDDQTDMSMGGVVNDFIDGLLNLIPFF</sequence>
<dbReference type="Gramene" id="mRNA:HanXRQr2_Chr17g0808091">
    <property type="protein sequence ID" value="mRNA:HanXRQr2_Chr17g0808091"/>
    <property type="gene ID" value="HanXRQr2_Chr17g0808091"/>
</dbReference>
<evidence type="ECO:0000256" key="10">
    <source>
        <dbReference type="RuleBase" id="RU000509"/>
    </source>
</evidence>
<dbReference type="GO" id="GO:0080027">
    <property type="term" value="P:response to herbivore"/>
    <property type="evidence" value="ECO:0007669"/>
    <property type="project" value="EnsemblPlants"/>
</dbReference>
<dbReference type="Proteomes" id="UP000215914">
    <property type="component" value="Chromosome 17"/>
</dbReference>
<dbReference type="FunFam" id="3.20.20.80:FF:000066">
    <property type="entry name" value="Beta-amylase"/>
    <property type="match status" value="1"/>
</dbReference>
<dbReference type="PANTHER" id="PTHR31352:SF40">
    <property type="entry name" value="BETA-AMYLASE 6"/>
    <property type="match status" value="1"/>
</dbReference>
<dbReference type="PRINTS" id="PR00750">
    <property type="entry name" value="BETAAMYLASE"/>
</dbReference>
<evidence type="ECO:0000256" key="6">
    <source>
        <dbReference type="ARBA" id="ARBA00023295"/>
    </source>
</evidence>
<evidence type="ECO:0000256" key="9">
    <source>
        <dbReference type="PIRSR" id="PIRSR601554-2"/>
    </source>
</evidence>
<accession>A0A251RTN7</accession>
<dbReference type="AlphaFoldDB" id="A0A251RTN7"/>
<dbReference type="InterPro" id="IPR017853">
    <property type="entry name" value="GH"/>
</dbReference>
<feature type="binding site" evidence="9">
    <location>
        <position position="489"/>
    </location>
    <ligand>
        <name>substrate</name>
    </ligand>
</feature>
<dbReference type="PROSITE" id="PS00679">
    <property type="entry name" value="BETA_AMYLASE_2"/>
    <property type="match status" value="1"/>
</dbReference>
<feature type="active site" description="Proton donor" evidence="8">
    <location>
        <position position="256"/>
    </location>
</feature>
<evidence type="ECO:0000256" key="5">
    <source>
        <dbReference type="ARBA" id="ARBA00023277"/>
    </source>
</evidence>
<evidence type="ECO:0000256" key="8">
    <source>
        <dbReference type="PIRSR" id="PIRSR601554-1"/>
    </source>
</evidence>
<dbReference type="GO" id="GO:0005983">
    <property type="term" value="P:starch catabolic process"/>
    <property type="evidence" value="ECO:0000318"/>
    <property type="project" value="GO_Central"/>
</dbReference>
<dbReference type="InParanoid" id="A0A251RTN7"/>
<name>A0A251RTN7_HELAN</name>
<dbReference type="SMR" id="A0A251RTN7"/>
<dbReference type="FunCoup" id="A0A251RTN7">
    <property type="interactions" value="179"/>
</dbReference>
<dbReference type="EMBL" id="MNCJ02000332">
    <property type="protein sequence ID" value="KAF5755886.1"/>
    <property type="molecule type" value="Genomic_DNA"/>
</dbReference>
<feature type="binding site" evidence="9">
    <location>
        <position position="171"/>
    </location>
    <ligand>
        <name>substrate</name>
    </ligand>
</feature>
<feature type="binding site" evidence="9">
    <location>
        <begin position="450"/>
        <end position="451"/>
    </location>
    <ligand>
        <name>substrate</name>
    </ligand>
</feature>
<dbReference type="EMBL" id="CM007906">
    <property type="protein sequence ID" value="OTF87610.1"/>
    <property type="molecule type" value="Genomic_DNA"/>
</dbReference>
<evidence type="ECO:0000256" key="4">
    <source>
        <dbReference type="ARBA" id="ARBA00022801"/>
    </source>
</evidence>
<dbReference type="OrthoDB" id="1660156at2759"/>
<dbReference type="PRINTS" id="PR00842">
    <property type="entry name" value="GLHYDLASE14B"/>
</dbReference>
<evidence type="ECO:0000256" key="7">
    <source>
        <dbReference type="ARBA" id="ARBA00023326"/>
    </source>
</evidence>
<dbReference type="SUPFAM" id="SSF51445">
    <property type="entry name" value="(Trans)glycosidases"/>
    <property type="match status" value="1"/>
</dbReference>
<keyword evidence="5 10" id="KW-0119">Carbohydrate metabolism</keyword>
<dbReference type="InterPro" id="IPR001371">
    <property type="entry name" value="Glyco_hydro_14B_pln"/>
</dbReference>
<keyword evidence="4 10" id="KW-0378">Hydrolase</keyword>
<dbReference type="Gene3D" id="3.20.20.80">
    <property type="entry name" value="Glycosidases"/>
    <property type="match status" value="1"/>
</dbReference>
<evidence type="ECO:0000256" key="2">
    <source>
        <dbReference type="ARBA" id="ARBA00005652"/>
    </source>
</evidence>
<feature type="binding site" evidence="9">
    <location>
        <position position="364"/>
    </location>
    <ligand>
        <name>substrate</name>
    </ligand>
</feature>
<feature type="binding site" evidence="9">
    <location>
        <position position="411"/>
    </location>
    <ligand>
        <name>substrate</name>
    </ligand>
</feature>